<dbReference type="InterPro" id="IPR013103">
    <property type="entry name" value="RVT_2"/>
</dbReference>
<feature type="compositionally biased region" description="Acidic residues" evidence="1">
    <location>
        <begin position="660"/>
        <end position="686"/>
    </location>
</feature>
<evidence type="ECO:0000313" key="4">
    <source>
        <dbReference type="Proteomes" id="UP001151760"/>
    </source>
</evidence>
<dbReference type="Pfam" id="PF07727">
    <property type="entry name" value="RVT_2"/>
    <property type="match status" value="2"/>
</dbReference>
<evidence type="ECO:0000256" key="1">
    <source>
        <dbReference type="SAM" id="MobiDB-lite"/>
    </source>
</evidence>
<feature type="compositionally biased region" description="Basic and acidic residues" evidence="1">
    <location>
        <begin position="1037"/>
        <end position="1050"/>
    </location>
</feature>
<feature type="compositionally biased region" description="Basic and acidic residues" evidence="1">
    <location>
        <begin position="642"/>
        <end position="652"/>
    </location>
</feature>
<reference evidence="3" key="1">
    <citation type="journal article" date="2022" name="Int. J. Mol. Sci.">
        <title>Draft Genome of Tanacetum Coccineum: Genomic Comparison of Closely Related Tanacetum-Family Plants.</title>
        <authorList>
            <person name="Yamashiro T."/>
            <person name="Shiraishi A."/>
            <person name="Nakayama K."/>
            <person name="Satake H."/>
        </authorList>
    </citation>
    <scope>NUCLEOTIDE SEQUENCE</scope>
</reference>
<comment type="caution">
    <text evidence="3">The sequence shown here is derived from an EMBL/GenBank/DDBJ whole genome shotgun (WGS) entry which is preliminary data.</text>
</comment>
<keyword evidence="3" id="KW-0808">Transferase</keyword>
<feature type="domain" description="Reverse transcriptase Ty1/copia-type" evidence="2">
    <location>
        <begin position="162"/>
        <end position="226"/>
    </location>
</feature>
<feature type="compositionally biased region" description="Basic and acidic residues" evidence="1">
    <location>
        <begin position="578"/>
        <end position="597"/>
    </location>
</feature>
<feature type="domain" description="Reverse transcriptase Ty1/copia-type" evidence="2">
    <location>
        <begin position="31"/>
        <end position="161"/>
    </location>
</feature>
<keyword evidence="3" id="KW-0548">Nucleotidyltransferase</keyword>
<dbReference type="InterPro" id="IPR043502">
    <property type="entry name" value="DNA/RNA_pol_sf"/>
</dbReference>
<dbReference type="EMBL" id="BQNB010011719">
    <property type="protein sequence ID" value="GJS94279.1"/>
    <property type="molecule type" value="Genomic_DNA"/>
</dbReference>
<sequence>MHFAEDIHKFNKTRSLGMVPCQIKVSWGIQIKLKWIYKVKTDEFGRVLKNKARLVAQGFRQEEGINFKESFEPIARIEPICIFIANVAHKNMAIYQMDIKMAFLNGELKEEVYVSQPERFVDLDNPSHVYKLKKALYGLKQAPRVWYDMLLSFLISQHFSKAMCNEFANQMTTKFKMSMMGQMSFFLGLQISQSPRGIFINQSKYASKIVKKYGLLTTDSVDTPMVEKNKLDEDLQGKQVDATLYRGMIGSLMYLTSTKNIDVRHHFIKEHVENGIVELYFVWTEYQLADIFTKPLPTRKIQLLDRKARYEKYVSINVETSGRGRGRLMVKDTDAYRFKLDKKKFRVDTEVFCEILQICPRLHNQEFVKPPSEEELVTFIQELGYSGKCISRKTTGLDRLRESRAQILWRMYNKKNLDYVALLWEDFMYQANNIEINSARKEHMPYLRFTKVIINHFISKDKTISMRKRINLHIIHDDSLLGTLKFVSKTQDYQQYGALIPDDMISQDIKDSKAYKTYYDFATRKATPKKARKYKKVASPSRKLSLVLEEEPAEKPKQARKPAKKSTTVPTAYVAIRDTPRESVPKKKTPAKVDRGKGMDLLSDAALLEAAQVKEALKKSKKESHMLHSSGSSDGVGSLPKVPDESKDKQLSENESWGDSGDDGSNDDDSDEVTKDDDEDDVESDANDDKEAKYVRTPDRFEFNDNEDEYDELYKDVDVKSLDAEREKERKGDVEMTDADKNVFQERSYKQVVDDAHVTLITTQKTEGSMQSSSVSSDFASKFLNLDNVPLADNEVASMMNVKVCQEESSTLAPPLLIMHVTVIPKTSTIAATTVLMIIHPFSSILQMTTPTPIPTTEPTTSSIPALPDFASLFGFDQRVSALEQELSQVKQVDHSAQIPSYTAEFEKKAQADKEKYIDIIEKSVKEIIKDEVKSQLPHILPKEISNFATLVIQSTINESLENVVLAKSSSQPQSTYEAVASLTEFELKKILIDKLEKSKSYRATEQHRDLYDALVKSYQLDKDLFDSYGKVYSLKRGHEDKDKDEDHPVGSDQGLKKRKTSKDAEPLKGSKSKETKSSSSKGTKS</sequence>
<dbReference type="Proteomes" id="UP001151760">
    <property type="component" value="Unassembled WGS sequence"/>
</dbReference>
<keyword evidence="4" id="KW-1185">Reference proteome</keyword>
<accession>A0ABQ4ZVF7</accession>
<feature type="region of interest" description="Disordered" evidence="1">
    <location>
        <begin position="619"/>
        <end position="703"/>
    </location>
</feature>
<evidence type="ECO:0000259" key="2">
    <source>
        <dbReference type="Pfam" id="PF07727"/>
    </source>
</evidence>
<gene>
    <name evidence="3" type="ORF">Tco_0801247</name>
</gene>
<reference evidence="3" key="2">
    <citation type="submission" date="2022-01" db="EMBL/GenBank/DDBJ databases">
        <authorList>
            <person name="Yamashiro T."/>
            <person name="Shiraishi A."/>
            <person name="Satake H."/>
            <person name="Nakayama K."/>
        </authorList>
    </citation>
    <scope>NUCLEOTIDE SEQUENCE</scope>
</reference>
<feature type="region of interest" description="Disordered" evidence="1">
    <location>
        <begin position="1037"/>
        <end position="1086"/>
    </location>
</feature>
<protein>
    <submittedName>
        <fullName evidence="3">Reverse transcriptase domain-containing protein</fullName>
    </submittedName>
</protein>
<name>A0ABQ4ZVF7_9ASTR</name>
<dbReference type="SUPFAM" id="SSF56672">
    <property type="entry name" value="DNA/RNA polymerases"/>
    <property type="match status" value="1"/>
</dbReference>
<dbReference type="GO" id="GO:0003964">
    <property type="term" value="F:RNA-directed DNA polymerase activity"/>
    <property type="evidence" value="ECO:0007669"/>
    <property type="project" value="UniProtKB-KW"/>
</dbReference>
<organism evidence="3 4">
    <name type="scientific">Tanacetum coccineum</name>
    <dbReference type="NCBI Taxonomy" id="301880"/>
    <lineage>
        <taxon>Eukaryota</taxon>
        <taxon>Viridiplantae</taxon>
        <taxon>Streptophyta</taxon>
        <taxon>Embryophyta</taxon>
        <taxon>Tracheophyta</taxon>
        <taxon>Spermatophyta</taxon>
        <taxon>Magnoliopsida</taxon>
        <taxon>eudicotyledons</taxon>
        <taxon>Gunneridae</taxon>
        <taxon>Pentapetalae</taxon>
        <taxon>asterids</taxon>
        <taxon>campanulids</taxon>
        <taxon>Asterales</taxon>
        <taxon>Asteraceae</taxon>
        <taxon>Asteroideae</taxon>
        <taxon>Anthemideae</taxon>
        <taxon>Anthemidinae</taxon>
        <taxon>Tanacetum</taxon>
    </lineage>
</organism>
<feature type="compositionally biased region" description="Basic and acidic residues" evidence="1">
    <location>
        <begin position="1062"/>
        <end position="1077"/>
    </location>
</feature>
<evidence type="ECO:0000313" key="3">
    <source>
        <dbReference type="EMBL" id="GJS94279.1"/>
    </source>
</evidence>
<feature type="compositionally biased region" description="Basic and acidic residues" evidence="1">
    <location>
        <begin position="687"/>
        <end position="703"/>
    </location>
</feature>
<feature type="region of interest" description="Disordered" evidence="1">
    <location>
        <begin position="548"/>
        <end position="597"/>
    </location>
</feature>
<keyword evidence="3" id="KW-0695">RNA-directed DNA polymerase</keyword>
<proteinExistence type="predicted"/>